<comment type="caution">
    <text evidence="2">The sequence shown here is derived from an EMBL/GenBank/DDBJ whole genome shotgun (WGS) entry which is preliminary data.</text>
</comment>
<name>A0ABS2EAA6_9FIRM</name>
<proteinExistence type="predicted"/>
<evidence type="ECO:0000313" key="2">
    <source>
        <dbReference type="EMBL" id="MBM6738569.1"/>
    </source>
</evidence>
<dbReference type="EMBL" id="JACLYY010000010">
    <property type="protein sequence ID" value="MBM6738569.1"/>
    <property type="molecule type" value="Genomic_DNA"/>
</dbReference>
<protein>
    <recommendedName>
        <fullName evidence="4">DUF4367 domain-containing protein</fullName>
    </recommendedName>
</protein>
<sequence length="383" mass="43026">MHKDSRFMREHPVALIALIITVVCLAAGLSTGVSGFLGGKEGISGYISTWAWRLGVSFAALSAAAYIVVREMNANKQKGRSIVRTALMALGVAVCLLLVIWLLQAPIRDIPYLMAPEGAYVRQLSYDVSTGEDTDHYYVEGISAEGKEVRFQVNRSTYRQGKELLEENPGVIMKIDYLPHTDVVMELDYKENLDRAAYQDRISPELSDNPESFQIQIGQDVFTVPVAVSRLREKGWNFVSQEEANTMVASIFAPWESRFEDHPLIHLVNGSGQTITVFVRNTADHEAPAQDCMADVISLSNDNLEYEGIDVFLPGELILSWSGKEQMTEQYGRPDEINELGDYETEYTYHLLGEEYGHRLRLGYGANDLLNSIWIENWIEADD</sequence>
<keyword evidence="1" id="KW-0812">Transmembrane</keyword>
<keyword evidence="3" id="KW-1185">Reference proteome</keyword>
<feature type="transmembrane region" description="Helical" evidence="1">
    <location>
        <begin position="50"/>
        <end position="69"/>
    </location>
</feature>
<evidence type="ECO:0000313" key="3">
    <source>
        <dbReference type="Proteomes" id="UP000716906"/>
    </source>
</evidence>
<keyword evidence="1" id="KW-0472">Membrane</keyword>
<organism evidence="2 3">
    <name type="scientific">Faecalicatena fissicatena</name>
    <dbReference type="NCBI Taxonomy" id="290055"/>
    <lineage>
        <taxon>Bacteria</taxon>
        <taxon>Bacillati</taxon>
        <taxon>Bacillota</taxon>
        <taxon>Clostridia</taxon>
        <taxon>Lachnospirales</taxon>
        <taxon>Lachnospiraceae</taxon>
        <taxon>Faecalicatena</taxon>
    </lineage>
</organism>
<reference evidence="2 3" key="1">
    <citation type="journal article" date="2021" name="Sci. Rep.">
        <title>The distribution of antibiotic resistance genes in chicken gut microbiota commensals.</title>
        <authorList>
            <person name="Juricova H."/>
            <person name="Matiasovicova J."/>
            <person name="Kubasova T."/>
            <person name="Cejkova D."/>
            <person name="Rychlik I."/>
        </authorList>
    </citation>
    <scope>NUCLEOTIDE SEQUENCE [LARGE SCALE GENOMIC DNA]</scope>
    <source>
        <strain evidence="2 3">An773</strain>
    </source>
</reference>
<feature type="transmembrane region" description="Helical" evidence="1">
    <location>
        <begin position="81"/>
        <end position="103"/>
    </location>
</feature>
<evidence type="ECO:0008006" key="4">
    <source>
        <dbReference type="Google" id="ProtNLM"/>
    </source>
</evidence>
<feature type="transmembrane region" description="Helical" evidence="1">
    <location>
        <begin position="12"/>
        <end position="38"/>
    </location>
</feature>
<gene>
    <name evidence="2" type="ORF">H7U36_10735</name>
</gene>
<accession>A0ABS2EAA6</accession>
<dbReference type="Proteomes" id="UP000716906">
    <property type="component" value="Unassembled WGS sequence"/>
</dbReference>
<evidence type="ECO:0000256" key="1">
    <source>
        <dbReference type="SAM" id="Phobius"/>
    </source>
</evidence>
<dbReference type="RefSeq" id="WP_205156136.1">
    <property type="nucleotide sequence ID" value="NZ_JACLYY010000010.1"/>
</dbReference>
<keyword evidence="1" id="KW-1133">Transmembrane helix</keyword>